<evidence type="ECO:0000259" key="2">
    <source>
        <dbReference type="Pfam" id="PF01636"/>
    </source>
</evidence>
<comment type="caution">
    <text evidence="3">The sequence shown here is derived from an EMBL/GenBank/DDBJ whole genome shotgun (WGS) entry which is preliminary data.</text>
</comment>
<dbReference type="PANTHER" id="PTHR21064:SF6">
    <property type="entry name" value="AMINOGLYCOSIDE PHOSPHOTRANSFERASE DOMAIN-CONTAINING PROTEIN"/>
    <property type="match status" value="1"/>
</dbReference>
<sequence length="324" mass="37588">MEAFIYELWEQDQLKQAAALFQASSLELISTSESFVYSGRREEQNLILRVTHSSHRSEAQIQGEMDWIQHLGAAGVPVSAPLVSIHGQTVEQLGAFLITAFERAPGQHPQLHEWGEELFREWGRTIGAMHRAAALYEFDSRRPHWTEEYNVAAIHEVLAHDPELIACQRQLLEELHALPQNRSSFGMVHSDFEDGNFFLYEGRIHPFDFDECQYHWFAYDIGNSIRAASWILPLAAPSYTLEQFAGHFLDGYRQEHVLEAFWVRQLPLFIRLRELCIYVYLHGKRDVQKMSEEEQAYLRQMRSNIVCGVSCVSMNFAEWAHLYV</sequence>
<protein>
    <submittedName>
        <fullName evidence="3">Phosphotransferase</fullName>
    </submittedName>
</protein>
<dbReference type="Proteomes" id="UP001156102">
    <property type="component" value="Unassembled WGS sequence"/>
</dbReference>
<dbReference type="AlphaFoldDB" id="A0AA42BRZ7"/>
<name>A0AA42BRZ7_9BACI</name>
<dbReference type="Gene3D" id="3.30.200.20">
    <property type="entry name" value="Phosphorylase Kinase, domain 1"/>
    <property type="match status" value="1"/>
</dbReference>
<accession>A0AA42BRZ7</accession>
<dbReference type="Pfam" id="PF01636">
    <property type="entry name" value="APH"/>
    <property type="match status" value="1"/>
</dbReference>
<dbReference type="EMBL" id="JANCLT010000015">
    <property type="protein sequence ID" value="MCP8970856.1"/>
    <property type="molecule type" value="Genomic_DNA"/>
</dbReference>
<evidence type="ECO:0000313" key="4">
    <source>
        <dbReference type="Proteomes" id="UP001156102"/>
    </source>
</evidence>
<dbReference type="InterPro" id="IPR050249">
    <property type="entry name" value="Pseudomonas-type_ThrB"/>
</dbReference>
<dbReference type="RefSeq" id="WP_254760783.1">
    <property type="nucleotide sequence ID" value="NZ_JANCLT010000015.1"/>
</dbReference>
<dbReference type="InterPro" id="IPR011009">
    <property type="entry name" value="Kinase-like_dom_sf"/>
</dbReference>
<feature type="domain" description="Aminoglycoside phosphotransferase" evidence="2">
    <location>
        <begin position="41"/>
        <end position="230"/>
    </location>
</feature>
<keyword evidence="4" id="KW-1185">Reference proteome</keyword>
<comment type="similarity">
    <text evidence="1">Belongs to the pseudomonas-type ThrB family.</text>
</comment>
<evidence type="ECO:0000313" key="3">
    <source>
        <dbReference type="EMBL" id="MCP8970856.1"/>
    </source>
</evidence>
<proteinExistence type="inferred from homology"/>
<reference evidence="3" key="1">
    <citation type="submission" date="2022-07" db="EMBL/GenBank/DDBJ databases">
        <authorList>
            <person name="Li W.-J."/>
            <person name="Deng Q.-Q."/>
        </authorList>
    </citation>
    <scope>NUCLEOTIDE SEQUENCE</scope>
    <source>
        <strain evidence="3">SYSU M60031</strain>
    </source>
</reference>
<dbReference type="PANTHER" id="PTHR21064">
    <property type="entry name" value="AMINOGLYCOSIDE PHOSPHOTRANSFERASE DOMAIN-CONTAINING PROTEIN-RELATED"/>
    <property type="match status" value="1"/>
</dbReference>
<dbReference type="GO" id="GO:0009088">
    <property type="term" value="P:threonine biosynthetic process"/>
    <property type="evidence" value="ECO:0007669"/>
    <property type="project" value="TreeGrafter"/>
</dbReference>
<dbReference type="GO" id="GO:0004413">
    <property type="term" value="F:homoserine kinase activity"/>
    <property type="evidence" value="ECO:0007669"/>
    <property type="project" value="TreeGrafter"/>
</dbReference>
<evidence type="ECO:0000256" key="1">
    <source>
        <dbReference type="ARBA" id="ARBA00038240"/>
    </source>
</evidence>
<organism evidence="3 4">
    <name type="scientific">Ectobacillus ponti</name>
    <dbReference type="NCBI Taxonomy" id="2961894"/>
    <lineage>
        <taxon>Bacteria</taxon>
        <taxon>Bacillati</taxon>
        <taxon>Bacillota</taxon>
        <taxon>Bacilli</taxon>
        <taxon>Bacillales</taxon>
        <taxon>Bacillaceae</taxon>
        <taxon>Ectobacillus</taxon>
    </lineage>
</organism>
<dbReference type="Gene3D" id="3.90.1200.10">
    <property type="match status" value="1"/>
</dbReference>
<gene>
    <name evidence="3" type="ORF">NK662_20260</name>
</gene>
<dbReference type="SUPFAM" id="SSF56112">
    <property type="entry name" value="Protein kinase-like (PK-like)"/>
    <property type="match status" value="1"/>
</dbReference>
<dbReference type="InterPro" id="IPR002575">
    <property type="entry name" value="Aminoglycoside_PTrfase"/>
</dbReference>